<dbReference type="GO" id="GO:0005737">
    <property type="term" value="C:cytoplasm"/>
    <property type="evidence" value="ECO:0007669"/>
    <property type="project" value="TreeGrafter"/>
</dbReference>
<sequence length="320" mass="33492">MNRYARQIALSQVGPSGQARLRDAHVLVAGAGGLGMPVLQYLVGAGVGTITLIDGDCVAITNLHRQPLYRMSDVGRPKVDAAAQAMKALNPEVTLHAICEWLTPQNAPLLVAQADLIIDCADTFAASFTLSDAAHPLGKPLISASALGLSGYVGGFCGPAPSLRAVFPDLPSSAATCETAGVLGPVVAIIGATQAQMALAVLLEFSPSPLGQMMIVDTANWRMSGFRFDGAPEPASPAPFIAQSQIRPEDFVIDLRTEAALPFSAAALHLSSRSLHDLELPTPDTRIVLACRTGLRAHHAAADLRKRWAGDIALLAVTEI</sequence>
<dbReference type="CDD" id="cd00158">
    <property type="entry name" value="RHOD"/>
    <property type="match status" value="1"/>
</dbReference>
<protein>
    <submittedName>
        <fullName evidence="3">Molybdopterin/thiamine biosynthesis adenylyltransferase</fullName>
    </submittedName>
</protein>
<evidence type="ECO:0000313" key="4">
    <source>
        <dbReference type="Proteomes" id="UP000284407"/>
    </source>
</evidence>
<dbReference type="InterPro" id="IPR045886">
    <property type="entry name" value="ThiF/MoeB/HesA"/>
</dbReference>
<keyword evidence="3" id="KW-0808">Transferase</keyword>
<dbReference type="FunFam" id="3.40.50.720:FF:000080">
    <property type="entry name" value="Thiazole biosynthesis adenylyltransferase ThiF"/>
    <property type="match status" value="1"/>
</dbReference>
<dbReference type="CDD" id="cd00757">
    <property type="entry name" value="ThiF_MoeB_HesA_family"/>
    <property type="match status" value="1"/>
</dbReference>
<feature type="domain" description="THIF-type NAD/FAD binding fold" evidence="2">
    <location>
        <begin position="4"/>
        <end position="227"/>
    </location>
</feature>
<dbReference type="STRING" id="1443111.Z949_3101"/>
<dbReference type="InterPro" id="IPR035985">
    <property type="entry name" value="Ubiquitin-activating_enz"/>
</dbReference>
<dbReference type="Gene3D" id="3.40.50.720">
    <property type="entry name" value="NAD(P)-binding Rossmann-like Domain"/>
    <property type="match status" value="1"/>
</dbReference>
<dbReference type="GO" id="GO:0008641">
    <property type="term" value="F:ubiquitin-like modifier activating enzyme activity"/>
    <property type="evidence" value="ECO:0007669"/>
    <property type="project" value="InterPro"/>
</dbReference>
<name>A0A420DQT5_9RHOB</name>
<evidence type="ECO:0000313" key="3">
    <source>
        <dbReference type="EMBL" id="RKE96540.1"/>
    </source>
</evidence>
<dbReference type="OrthoDB" id="9804286at2"/>
<accession>A0A420DQT5</accession>
<keyword evidence="4" id="KW-1185">Reference proteome</keyword>
<dbReference type="GO" id="GO:0004792">
    <property type="term" value="F:thiosulfate-cyanide sulfurtransferase activity"/>
    <property type="evidence" value="ECO:0007669"/>
    <property type="project" value="TreeGrafter"/>
</dbReference>
<proteinExistence type="inferred from homology"/>
<dbReference type="Pfam" id="PF00899">
    <property type="entry name" value="ThiF"/>
    <property type="match status" value="1"/>
</dbReference>
<dbReference type="EMBL" id="RAQK01000001">
    <property type="protein sequence ID" value="RKE96540.1"/>
    <property type="molecule type" value="Genomic_DNA"/>
</dbReference>
<dbReference type="PANTHER" id="PTHR10953:SF102">
    <property type="entry name" value="ADENYLYLTRANSFERASE AND SULFURTRANSFERASE MOCS3"/>
    <property type="match status" value="1"/>
</dbReference>
<evidence type="ECO:0000256" key="1">
    <source>
        <dbReference type="ARBA" id="ARBA00009919"/>
    </source>
</evidence>
<dbReference type="GO" id="GO:0016779">
    <property type="term" value="F:nucleotidyltransferase activity"/>
    <property type="evidence" value="ECO:0007669"/>
    <property type="project" value="UniProtKB-KW"/>
</dbReference>
<comment type="caution">
    <text evidence="3">The sequence shown here is derived from an EMBL/GenBank/DDBJ whole genome shotgun (WGS) entry which is preliminary data.</text>
</comment>
<dbReference type="Proteomes" id="UP000284407">
    <property type="component" value="Unassembled WGS sequence"/>
</dbReference>
<dbReference type="InterPro" id="IPR000594">
    <property type="entry name" value="ThiF_NAD_FAD-bd"/>
</dbReference>
<dbReference type="SUPFAM" id="SSF69572">
    <property type="entry name" value="Activating enzymes of the ubiquitin-like proteins"/>
    <property type="match status" value="1"/>
</dbReference>
<gene>
    <name evidence="3" type="ORF">C8N30_1101</name>
</gene>
<comment type="similarity">
    <text evidence="1">Belongs to the HesA/MoeB/ThiF family.</text>
</comment>
<dbReference type="RefSeq" id="WP_025063476.1">
    <property type="nucleotide sequence ID" value="NZ_RAQK01000001.1"/>
</dbReference>
<reference evidence="3 4" key="1">
    <citation type="submission" date="2018-09" db="EMBL/GenBank/DDBJ databases">
        <title>Genomic Encyclopedia of Archaeal and Bacterial Type Strains, Phase II (KMG-II): from individual species to whole genera.</title>
        <authorList>
            <person name="Goeker M."/>
        </authorList>
    </citation>
    <scope>NUCLEOTIDE SEQUENCE [LARGE SCALE GENOMIC DNA]</scope>
    <source>
        <strain evidence="3 4">DSM 11458</strain>
    </source>
</reference>
<keyword evidence="3" id="KW-0548">Nucleotidyltransferase</keyword>
<organism evidence="3 4">
    <name type="scientific">Sulfitobacter guttiformis</name>
    <dbReference type="NCBI Taxonomy" id="74349"/>
    <lineage>
        <taxon>Bacteria</taxon>
        <taxon>Pseudomonadati</taxon>
        <taxon>Pseudomonadota</taxon>
        <taxon>Alphaproteobacteria</taxon>
        <taxon>Rhodobacterales</taxon>
        <taxon>Roseobacteraceae</taxon>
        <taxon>Sulfitobacter</taxon>
    </lineage>
</organism>
<evidence type="ECO:0000259" key="2">
    <source>
        <dbReference type="Pfam" id="PF00899"/>
    </source>
</evidence>
<dbReference type="PANTHER" id="PTHR10953">
    <property type="entry name" value="UBIQUITIN-ACTIVATING ENZYME E1"/>
    <property type="match status" value="1"/>
</dbReference>
<dbReference type="AlphaFoldDB" id="A0A420DQT5"/>